<organism evidence="1 2">
    <name type="scientific">Alterisphingorhabdus coralli</name>
    <dbReference type="NCBI Taxonomy" id="3071408"/>
    <lineage>
        <taxon>Bacteria</taxon>
        <taxon>Pseudomonadati</taxon>
        <taxon>Pseudomonadota</taxon>
        <taxon>Alphaproteobacteria</taxon>
        <taxon>Sphingomonadales</taxon>
        <taxon>Sphingomonadaceae</taxon>
        <taxon>Alterisphingorhabdus (ex Yan et al. 2024)</taxon>
    </lineage>
</organism>
<sequence length="300" mass="32917">MSDRPQHGQIIGGLSVVPDLEAAIRDYRDVLGLELRQSGALDEALALSWGCPQSAGRPMAVLGPASGADCTFRLVEQADHPDFRPTTSFGWAAYELTVQQVFGWPERLNGSGFDIVGPPKELEGMPFFVPMQVLGLGREMLYLNEVRENMPSCDLPKAQSLVDHIFICILATPDREAAVQWYVNKLGLEAADTHNLAYSMINKAFDLPEDFRTDLTMVLKGRMTILEVDDYPPQATARPRHDGMLPPGNALVTLAVDSLDYLNLDWITPPAAYDAMPCNGRRAATVVGLSGELLELVEFS</sequence>
<dbReference type="RefSeq" id="WP_317082248.1">
    <property type="nucleotide sequence ID" value="NZ_CP136594.1"/>
</dbReference>
<dbReference type="SUPFAM" id="SSF54593">
    <property type="entry name" value="Glyoxalase/Bleomycin resistance protein/Dihydroxybiphenyl dioxygenase"/>
    <property type="match status" value="2"/>
</dbReference>
<protein>
    <submittedName>
        <fullName evidence="1">VOC family protein</fullName>
    </submittedName>
</protein>
<evidence type="ECO:0000313" key="1">
    <source>
        <dbReference type="EMBL" id="WOE75389.1"/>
    </source>
</evidence>
<evidence type="ECO:0000313" key="2">
    <source>
        <dbReference type="Proteomes" id="UP001302429"/>
    </source>
</evidence>
<gene>
    <name evidence="1" type="ORF">RB602_01340</name>
</gene>
<dbReference type="KEGG" id="acoa:RB602_01340"/>
<name>A0AA97F6N2_9SPHN</name>
<dbReference type="Proteomes" id="UP001302429">
    <property type="component" value="Chromosome"/>
</dbReference>
<keyword evidence="2" id="KW-1185">Reference proteome</keyword>
<reference evidence="1 2" key="1">
    <citation type="submission" date="2023-10" db="EMBL/GenBank/DDBJ databases">
        <title>Complete genome sequence of a Sphingomonadaceae bacterium.</title>
        <authorList>
            <person name="Yan C."/>
        </authorList>
    </citation>
    <scope>NUCLEOTIDE SEQUENCE [LARGE SCALE GENOMIC DNA]</scope>
    <source>
        <strain evidence="1 2">SCSIO 66989</strain>
    </source>
</reference>
<dbReference type="AlphaFoldDB" id="A0AA97F6N2"/>
<dbReference type="EMBL" id="CP136594">
    <property type="protein sequence ID" value="WOE75389.1"/>
    <property type="molecule type" value="Genomic_DNA"/>
</dbReference>
<dbReference type="InterPro" id="IPR029068">
    <property type="entry name" value="Glyas_Bleomycin-R_OHBP_Dase"/>
</dbReference>
<dbReference type="Gene3D" id="3.10.180.10">
    <property type="entry name" value="2,3-Dihydroxybiphenyl 1,2-Dioxygenase, domain 1"/>
    <property type="match status" value="1"/>
</dbReference>
<accession>A0AA97F6N2</accession>
<proteinExistence type="predicted"/>